<dbReference type="PANTHER" id="PTHR11586:SF37">
    <property type="entry name" value="TRNA-BINDING DOMAIN-CONTAINING PROTEIN"/>
    <property type="match status" value="1"/>
</dbReference>
<keyword evidence="6" id="KW-0963">Cytoplasm</keyword>
<evidence type="ECO:0000256" key="7">
    <source>
        <dbReference type="ARBA" id="ARBA00022555"/>
    </source>
</evidence>
<evidence type="ECO:0000259" key="17">
    <source>
        <dbReference type="PROSITE" id="PS50886"/>
    </source>
</evidence>
<evidence type="ECO:0000313" key="19">
    <source>
        <dbReference type="Proteomes" id="UP000317369"/>
    </source>
</evidence>
<evidence type="ECO:0000256" key="4">
    <source>
        <dbReference type="ARBA" id="ARBA00012838"/>
    </source>
</evidence>
<evidence type="ECO:0000256" key="8">
    <source>
        <dbReference type="ARBA" id="ARBA00022598"/>
    </source>
</evidence>
<keyword evidence="10" id="KW-0067">ATP-binding</keyword>
<evidence type="ECO:0000256" key="10">
    <source>
        <dbReference type="ARBA" id="ARBA00022840"/>
    </source>
</evidence>
<proteinExistence type="predicted"/>
<evidence type="ECO:0000256" key="1">
    <source>
        <dbReference type="ARBA" id="ARBA00003314"/>
    </source>
</evidence>
<dbReference type="PANTHER" id="PTHR11586">
    <property type="entry name" value="TRNA-AMINOACYLATION COFACTOR ARC1 FAMILY MEMBER"/>
    <property type="match status" value="1"/>
</dbReference>
<dbReference type="OrthoDB" id="9794564at2"/>
<dbReference type="SUPFAM" id="SSF50249">
    <property type="entry name" value="Nucleic acid-binding proteins"/>
    <property type="match status" value="1"/>
</dbReference>
<keyword evidence="11 16" id="KW-0694">RNA-binding</keyword>
<dbReference type="KEGG" id="pcor:KS4_26960"/>
<comment type="subunit">
    <text evidence="3">Homodimer.</text>
</comment>
<dbReference type="FunFam" id="2.40.50.140:FF:000042">
    <property type="entry name" value="Methionine--tRNA ligase"/>
    <property type="match status" value="1"/>
</dbReference>
<dbReference type="InterPro" id="IPR002547">
    <property type="entry name" value="tRNA-bd_dom"/>
</dbReference>
<keyword evidence="12" id="KW-0648">Protein biosynthesis</keyword>
<dbReference type="Gene3D" id="2.40.50.140">
    <property type="entry name" value="Nucleic acid-binding proteins"/>
    <property type="match status" value="1"/>
</dbReference>
<keyword evidence="8 18" id="KW-0436">Ligase</keyword>
<evidence type="ECO:0000256" key="11">
    <source>
        <dbReference type="ARBA" id="ARBA00022884"/>
    </source>
</evidence>
<accession>A0A517YWL9</accession>
<evidence type="ECO:0000256" key="15">
    <source>
        <dbReference type="ARBA" id="ARBA00047364"/>
    </source>
</evidence>
<keyword evidence="13" id="KW-0030">Aminoacyl-tRNA synthetase</keyword>
<comment type="subcellular location">
    <subcellularLocation>
        <location evidence="2">Cytoplasm</location>
    </subcellularLocation>
</comment>
<evidence type="ECO:0000256" key="14">
    <source>
        <dbReference type="ARBA" id="ARBA00030904"/>
    </source>
</evidence>
<reference evidence="18 19" key="1">
    <citation type="submission" date="2019-02" db="EMBL/GenBank/DDBJ databases">
        <title>Deep-cultivation of Planctomycetes and their phenomic and genomic characterization uncovers novel biology.</title>
        <authorList>
            <person name="Wiegand S."/>
            <person name="Jogler M."/>
            <person name="Boedeker C."/>
            <person name="Pinto D."/>
            <person name="Vollmers J."/>
            <person name="Rivas-Marin E."/>
            <person name="Kohn T."/>
            <person name="Peeters S.H."/>
            <person name="Heuer A."/>
            <person name="Rast P."/>
            <person name="Oberbeckmann S."/>
            <person name="Bunk B."/>
            <person name="Jeske O."/>
            <person name="Meyerdierks A."/>
            <person name="Storesund J.E."/>
            <person name="Kallscheuer N."/>
            <person name="Luecker S."/>
            <person name="Lage O.M."/>
            <person name="Pohl T."/>
            <person name="Merkel B.J."/>
            <person name="Hornburger P."/>
            <person name="Mueller R.-W."/>
            <person name="Bruemmer F."/>
            <person name="Labrenz M."/>
            <person name="Spormann A.M."/>
            <person name="Op den Camp H."/>
            <person name="Overmann J."/>
            <person name="Amann R."/>
            <person name="Jetten M.S.M."/>
            <person name="Mascher T."/>
            <person name="Medema M.H."/>
            <person name="Devos D.P."/>
            <person name="Kaster A.-K."/>
            <person name="Ovreas L."/>
            <person name="Rohde M."/>
            <person name="Galperin M.Y."/>
            <person name="Jogler C."/>
        </authorList>
    </citation>
    <scope>NUCLEOTIDE SEQUENCE [LARGE SCALE GENOMIC DNA]</scope>
    <source>
        <strain evidence="18 19">KS4</strain>
    </source>
</reference>
<dbReference type="Pfam" id="PF01588">
    <property type="entry name" value="tRNA_bind"/>
    <property type="match status" value="1"/>
</dbReference>
<evidence type="ECO:0000256" key="13">
    <source>
        <dbReference type="ARBA" id="ARBA00023146"/>
    </source>
</evidence>
<name>A0A517YWL9_9BACT</name>
<dbReference type="PROSITE" id="PS50886">
    <property type="entry name" value="TRBD"/>
    <property type="match status" value="1"/>
</dbReference>
<sequence length="115" mass="12503">METKPEITFDDFMKIDLRVATILEAELHPNADRLIKLQIDLGEEKRQICAGIKGHYEPEELVGKQIIVVANLAPRKIRGEESNGMLLAASAGDDDDRSVILLTPGKPIAPGSSVG</sequence>
<evidence type="ECO:0000256" key="6">
    <source>
        <dbReference type="ARBA" id="ARBA00022490"/>
    </source>
</evidence>
<keyword evidence="9" id="KW-0547">Nucleotide-binding</keyword>
<dbReference type="NCBIfam" id="TIGR00399">
    <property type="entry name" value="metG_C_term"/>
    <property type="match status" value="1"/>
</dbReference>
<gene>
    <name evidence="18" type="primary">metG_1</name>
    <name evidence="18" type="ORF">KS4_26960</name>
</gene>
<evidence type="ECO:0000313" key="18">
    <source>
        <dbReference type="EMBL" id="QDU34625.1"/>
    </source>
</evidence>
<dbReference type="EC" id="6.1.1.10" evidence="4"/>
<organism evidence="18 19">
    <name type="scientific">Poriferisphaera corsica</name>
    <dbReference type="NCBI Taxonomy" id="2528020"/>
    <lineage>
        <taxon>Bacteria</taxon>
        <taxon>Pseudomonadati</taxon>
        <taxon>Planctomycetota</taxon>
        <taxon>Phycisphaerae</taxon>
        <taxon>Phycisphaerales</taxon>
        <taxon>Phycisphaeraceae</taxon>
        <taxon>Poriferisphaera</taxon>
    </lineage>
</organism>
<dbReference type="GO" id="GO:0005737">
    <property type="term" value="C:cytoplasm"/>
    <property type="evidence" value="ECO:0007669"/>
    <property type="project" value="UniProtKB-SubCell"/>
</dbReference>
<keyword evidence="7 16" id="KW-0820">tRNA-binding</keyword>
<comment type="function">
    <text evidence="1">Is required not only for elongation of protein synthesis but also for the initiation of all mRNA translation through initiator tRNA(fMet) aminoacylation.</text>
</comment>
<dbReference type="GO" id="GO:0006431">
    <property type="term" value="P:methionyl-tRNA aminoacylation"/>
    <property type="evidence" value="ECO:0007669"/>
    <property type="project" value="InterPro"/>
</dbReference>
<dbReference type="AlphaFoldDB" id="A0A517YWL9"/>
<dbReference type="InterPro" id="IPR051270">
    <property type="entry name" value="Tyrosine-tRNA_ligase_regulator"/>
</dbReference>
<dbReference type="InterPro" id="IPR004495">
    <property type="entry name" value="Met-tRNA-synth_bsu_C"/>
</dbReference>
<dbReference type="GO" id="GO:0004825">
    <property type="term" value="F:methionine-tRNA ligase activity"/>
    <property type="evidence" value="ECO:0007669"/>
    <property type="project" value="UniProtKB-EC"/>
</dbReference>
<feature type="domain" description="TRNA-binding" evidence="17">
    <location>
        <begin position="11"/>
        <end position="115"/>
    </location>
</feature>
<comment type="catalytic activity">
    <reaction evidence="15">
        <text>tRNA(Met) + L-methionine + ATP = L-methionyl-tRNA(Met) + AMP + diphosphate</text>
        <dbReference type="Rhea" id="RHEA:13481"/>
        <dbReference type="Rhea" id="RHEA-COMP:9667"/>
        <dbReference type="Rhea" id="RHEA-COMP:9698"/>
        <dbReference type="ChEBI" id="CHEBI:30616"/>
        <dbReference type="ChEBI" id="CHEBI:33019"/>
        <dbReference type="ChEBI" id="CHEBI:57844"/>
        <dbReference type="ChEBI" id="CHEBI:78442"/>
        <dbReference type="ChEBI" id="CHEBI:78530"/>
        <dbReference type="ChEBI" id="CHEBI:456215"/>
        <dbReference type="EC" id="6.1.1.10"/>
    </reaction>
</comment>
<dbReference type="RefSeq" id="WP_145078733.1">
    <property type="nucleotide sequence ID" value="NZ_CP036425.1"/>
</dbReference>
<evidence type="ECO:0000256" key="3">
    <source>
        <dbReference type="ARBA" id="ARBA00011738"/>
    </source>
</evidence>
<dbReference type="InterPro" id="IPR012340">
    <property type="entry name" value="NA-bd_OB-fold"/>
</dbReference>
<evidence type="ECO:0000256" key="5">
    <source>
        <dbReference type="ARBA" id="ARBA00018753"/>
    </source>
</evidence>
<evidence type="ECO:0000256" key="16">
    <source>
        <dbReference type="PROSITE-ProRule" id="PRU00209"/>
    </source>
</evidence>
<dbReference type="GO" id="GO:0000049">
    <property type="term" value="F:tRNA binding"/>
    <property type="evidence" value="ECO:0007669"/>
    <property type="project" value="UniProtKB-UniRule"/>
</dbReference>
<evidence type="ECO:0000256" key="12">
    <source>
        <dbReference type="ARBA" id="ARBA00022917"/>
    </source>
</evidence>
<dbReference type="Proteomes" id="UP000317369">
    <property type="component" value="Chromosome"/>
</dbReference>
<dbReference type="GO" id="GO:0005524">
    <property type="term" value="F:ATP binding"/>
    <property type="evidence" value="ECO:0007669"/>
    <property type="project" value="UniProtKB-KW"/>
</dbReference>
<dbReference type="EMBL" id="CP036425">
    <property type="protein sequence ID" value="QDU34625.1"/>
    <property type="molecule type" value="Genomic_DNA"/>
</dbReference>
<evidence type="ECO:0000256" key="9">
    <source>
        <dbReference type="ARBA" id="ARBA00022741"/>
    </source>
</evidence>
<protein>
    <recommendedName>
        <fullName evidence="5">Methionine--tRNA ligase</fullName>
        <ecNumber evidence="4">6.1.1.10</ecNumber>
    </recommendedName>
    <alternativeName>
        <fullName evidence="14">Methionyl-tRNA synthetase</fullName>
    </alternativeName>
</protein>
<dbReference type="CDD" id="cd02800">
    <property type="entry name" value="tRNA_bind_EcMetRS_like"/>
    <property type="match status" value="1"/>
</dbReference>
<evidence type="ECO:0000256" key="2">
    <source>
        <dbReference type="ARBA" id="ARBA00004496"/>
    </source>
</evidence>
<keyword evidence="19" id="KW-1185">Reference proteome</keyword>